<accession>A0ABP6Z4C3</accession>
<dbReference type="Proteomes" id="UP001501222">
    <property type="component" value="Unassembled WGS sequence"/>
</dbReference>
<organism evidence="1 2">
    <name type="scientific">Kribbella ginsengisoli</name>
    <dbReference type="NCBI Taxonomy" id="363865"/>
    <lineage>
        <taxon>Bacteria</taxon>
        <taxon>Bacillati</taxon>
        <taxon>Actinomycetota</taxon>
        <taxon>Actinomycetes</taxon>
        <taxon>Propionibacteriales</taxon>
        <taxon>Kribbellaceae</taxon>
        <taxon>Kribbella</taxon>
    </lineage>
</organism>
<proteinExistence type="predicted"/>
<dbReference type="EMBL" id="BAABAA010000022">
    <property type="protein sequence ID" value="GAA3598322.1"/>
    <property type="molecule type" value="Genomic_DNA"/>
</dbReference>
<comment type="caution">
    <text evidence="1">The sequence shown here is derived from an EMBL/GenBank/DDBJ whole genome shotgun (WGS) entry which is preliminary data.</text>
</comment>
<protein>
    <submittedName>
        <fullName evidence="1">Uncharacterized protein</fullName>
    </submittedName>
</protein>
<evidence type="ECO:0000313" key="2">
    <source>
        <dbReference type="Proteomes" id="UP001501222"/>
    </source>
</evidence>
<reference evidence="2" key="1">
    <citation type="journal article" date="2019" name="Int. J. Syst. Evol. Microbiol.">
        <title>The Global Catalogue of Microorganisms (GCM) 10K type strain sequencing project: providing services to taxonomists for standard genome sequencing and annotation.</title>
        <authorList>
            <consortium name="The Broad Institute Genomics Platform"/>
            <consortium name="The Broad Institute Genome Sequencing Center for Infectious Disease"/>
            <person name="Wu L."/>
            <person name="Ma J."/>
        </authorList>
    </citation>
    <scope>NUCLEOTIDE SEQUENCE [LARGE SCALE GENOMIC DNA]</scope>
    <source>
        <strain evidence="2">JCM 16928</strain>
    </source>
</reference>
<name>A0ABP6Z4C3_9ACTN</name>
<sequence length="56" mass="6101">MLLLAISVPPRTVSGHKSSKVRIKAGVQLTVYWCRRDLGTVGVLDTRVAVWPRGGV</sequence>
<gene>
    <name evidence="1" type="ORF">GCM10022235_82650</name>
</gene>
<evidence type="ECO:0000313" key="1">
    <source>
        <dbReference type="EMBL" id="GAA3598322.1"/>
    </source>
</evidence>
<keyword evidence="2" id="KW-1185">Reference proteome</keyword>